<name>A0A0R1S942_9LACO</name>
<protein>
    <submittedName>
        <fullName evidence="3">Acetyltransferase</fullName>
    </submittedName>
</protein>
<evidence type="ECO:0000256" key="1">
    <source>
        <dbReference type="ARBA" id="ARBA00022679"/>
    </source>
</evidence>
<comment type="caution">
    <text evidence="3">The sequence shown here is derived from an EMBL/GenBank/DDBJ whole genome shotgun (WGS) entry which is preliminary data.</text>
</comment>
<evidence type="ECO:0000313" key="3">
    <source>
        <dbReference type="EMBL" id="KRL65520.1"/>
    </source>
</evidence>
<gene>
    <name evidence="3" type="ORF">FC85_GL000069</name>
</gene>
<dbReference type="GO" id="GO:0008080">
    <property type="term" value="F:N-acetyltransferase activity"/>
    <property type="evidence" value="ECO:0007669"/>
    <property type="project" value="InterPro"/>
</dbReference>
<dbReference type="PANTHER" id="PTHR13947">
    <property type="entry name" value="GNAT FAMILY N-ACETYLTRANSFERASE"/>
    <property type="match status" value="1"/>
</dbReference>
<dbReference type="InterPro" id="IPR000182">
    <property type="entry name" value="GNAT_dom"/>
</dbReference>
<dbReference type="RefSeq" id="WP_057864674.1">
    <property type="nucleotide sequence ID" value="NZ_AZEY01000066.1"/>
</dbReference>
<dbReference type="PANTHER" id="PTHR13947:SF37">
    <property type="entry name" value="LD18367P"/>
    <property type="match status" value="1"/>
</dbReference>
<dbReference type="STRING" id="1423739.FC85_GL000069"/>
<dbReference type="Proteomes" id="UP000052013">
    <property type="component" value="Unassembled WGS sequence"/>
</dbReference>
<accession>A0A0R1S942</accession>
<evidence type="ECO:0000259" key="2">
    <source>
        <dbReference type="PROSITE" id="PS51186"/>
    </source>
</evidence>
<reference evidence="3 4" key="1">
    <citation type="journal article" date="2015" name="Genome Announc.">
        <title>Expanding the biotechnology potential of lactobacilli through comparative genomics of 213 strains and associated genera.</title>
        <authorList>
            <person name="Sun Z."/>
            <person name="Harris H.M."/>
            <person name="McCann A."/>
            <person name="Guo C."/>
            <person name="Argimon S."/>
            <person name="Zhang W."/>
            <person name="Yang X."/>
            <person name="Jeffery I.B."/>
            <person name="Cooney J.C."/>
            <person name="Kagawa T.F."/>
            <person name="Liu W."/>
            <person name="Song Y."/>
            <person name="Salvetti E."/>
            <person name="Wrobel A."/>
            <person name="Rasinkangas P."/>
            <person name="Parkhill J."/>
            <person name="Rea M.C."/>
            <person name="O'Sullivan O."/>
            <person name="Ritari J."/>
            <person name="Douillard F.P."/>
            <person name="Paul Ross R."/>
            <person name="Yang R."/>
            <person name="Briner A.E."/>
            <person name="Felis G.E."/>
            <person name="de Vos W.M."/>
            <person name="Barrangou R."/>
            <person name="Klaenhammer T.R."/>
            <person name="Caufield P.W."/>
            <person name="Cui Y."/>
            <person name="Zhang H."/>
            <person name="O'Toole P.W."/>
        </authorList>
    </citation>
    <scope>NUCLEOTIDE SEQUENCE [LARGE SCALE GENOMIC DNA]</scope>
    <source>
        <strain evidence="3 4">DSM 14421</strain>
    </source>
</reference>
<dbReference type="AlphaFoldDB" id="A0A0R1S942"/>
<evidence type="ECO:0000313" key="4">
    <source>
        <dbReference type="Proteomes" id="UP000052013"/>
    </source>
</evidence>
<dbReference type="SUPFAM" id="SSF55729">
    <property type="entry name" value="Acyl-CoA N-acyltransferases (Nat)"/>
    <property type="match status" value="1"/>
</dbReference>
<feature type="domain" description="N-acetyltransferase" evidence="2">
    <location>
        <begin position="4"/>
        <end position="162"/>
    </location>
</feature>
<sequence length="162" mass="19132">MVNIQPYQFTPSHLAQLVDLINYCQNIEAGLGIKMAEQSDIFEIETHYQQHGGQFWLAFDQNQVVGCIGLLPLNDEVAVLKKLFTMPEYRGDPHRLGRHLVDEFMNYAKAHRFSLVVLDNPEGEQRSHYFYEKQGFQQVNRDQLKFQWSFPDRDSRFYMKKI</sequence>
<dbReference type="InterPro" id="IPR050769">
    <property type="entry name" value="NAT_camello-type"/>
</dbReference>
<dbReference type="Gene3D" id="3.40.630.30">
    <property type="match status" value="1"/>
</dbReference>
<proteinExistence type="predicted"/>
<dbReference type="Pfam" id="PF00583">
    <property type="entry name" value="Acetyltransf_1"/>
    <property type="match status" value="1"/>
</dbReference>
<organism evidence="3 4">
    <name type="scientific">Lentilactobacillus diolivorans DSM 14421</name>
    <dbReference type="NCBI Taxonomy" id="1423739"/>
    <lineage>
        <taxon>Bacteria</taxon>
        <taxon>Bacillati</taxon>
        <taxon>Bacillota</taxon>
        <taxon>Bacilli</taxon>
        <taxon>Lactobacillales</taxon>
        <taxon>Lactobacillaceae</taxon>
        <taxon>Lentilactobacillus</taxon>
    </lineage>
</organism>
<dbReference type="EMBL" id="AZEY01000066">
    <property type="protein sequence ID" value="KRL65520.1"/>
    <property type="molecule type" value="Genomic_DNA"/>
</dbReference>
<dbReference type="InterPro" id="IPR016181">
    <property type="entry name" value="Acyl_CoA_acyltransferase"/>
</dbReference>
<dbReference type="CDD" id="cd04301">
    <property type="entry name" value="NAT_SF"/>
    <property type="match status" value="1"/>
</dbReference>
<dbReference type="PROSITE" id="PS51186">
    <property type="entry name" value="GNAT"/>
    <property type="match status" value="1"/>
</dbReference>
<keyword evidence="1 3" id="KW-0808">Transferase</keyword>
<dbReference type="PATRIC" id="fig|1423739.3.peg.74"/>